<dbReference type="Proteomes" id="UP001281410">
    <property type="component" value="Unassembled WGS sequence"/>
</dbReference>
<name>A0AAE0ECD2_9ROSI</name>
<protein>
    <submittedName>
        <fullName evidence="1">Uncharacterized protein</fullName>
    </submittedName>
</protein>
<dbReference type="EMBL" id="JANJYJ010000003">
    <property type="protein sequence ID" value="KAK3222712.1"/>
    <property type="molecule type" value="Genomic_DNA"/>
</dbReference>
<evidence type="ECO:0000313" key="1">
    <source>
        <dbReference type="EMBL" id="KAK3222712.1"/>
    </source>
</evidence>
<evidence type="ECO:0000313" key="2">
    <source>
        <dbReference type="Proteomes" id="UP001281410"/>
    </source>
</evidence>
<keyword evidence="2" id="KW-1185">Reference proteome</keyword>
<organism evidence="1 2">
    <name type="scientific">Dipteronia sinensis</name>
    <dbReference type="NCBI Taxonomy" id="43782"/>
    <lineage>
        <taxon>Eukaryota</taxon>
        <taxon>Viridiplantae</taxon>
        <taxon>Streptophyta</taxon>
        <taxon>Embryophyta</taxon>
        <taxon>Tracheophyta</taxon>
        <taxon>Spermatophyta</taxon>
        <taxon>Magnoliopsida</taxon>
        <taxon>eudicotyledons</taxon>
        <taxon>Gunneridae</taxon>
        <taxon>Pentapetalae</taxon>
        <taxon>rosids</taxon>
        <taxon>malvids</taxon>
        <taxon>Sapindales</taxon>
        <taxon>Sapindaceae</taxon>
        <taxon>Hippocastanoideae</taxon>
        <taxon>Acereae</taxon>
        <taxon>Dipteronia</taxon>
    </lineage>
</organism>
<accession>A0AAE0ECD2</accession>
<dbReference type="AlphaFoldDB" id="A0AAE0ECD2"/>
<gene>
    <name evidence="1" type="ORF">Dsin_009737</name>
</gene>
<sequence>MKLHLTAWTKLCKGKDIGGIGFRNLSLFNHALLAKQAWRLIQHHNSLTARVIKGRYYPTRTFMDASESVDGSVIRRSICWGRNLIESRSRWRIGTGTSVSIYEDIWLPRPVSFKVISPQIRDDFKQVRQLKTDLGSWNVALVNEMILKDNVNLILSFLVSSCPRDDTLLWHYSMNE</sequence>
<reference evidence="1" key="1">
    <citation type="journal article" date="2023" name="Plant J.">
        <title>Genome sequences and population genomics provide insights into the demographic history, inbreeding, and mutation load of two 'living fossil' tree species of Dipteronia.</title>
        <authorList>
            <person name="Feng Y."/>
            <person name="Comes H.P."/>
            <person name="Chen J."/>
            <person name="Zhu S."/>
            <person name="Lu R."/>
            <person name="Zhang X."/>
            <person name="Li P."/>
            <person name="Qiu J."/>
            <person name="Olsen K.M."/>
            <person name="Qiu Y."/>
        </authorList>
    </citation>
    <scope>NUCLEOTIDE SEQUENCE</scope>
    <source>
        <strain evidence="1">NBL</strain>
    </source>
</reference>
<comment type="caution">
    <text evidence="1">The sequence shown here is derived from an EMBL/GenBank/DDBJ whole genome shotgun (WGS) entry which is preliminary data.</text>
</comment>
<proteinExistence type="predicted"/>